<evidence type="ECO:0000313" key="2">
    <source>
        <dbReference type="EMBL" id="CAK0823665.1"/>
    </source>
</evidence>
<organism evidence="2 3">
    <name type="scientific">Prorocentrum cordatum</name>
    <dbReference type="NCBI Taxonomy" id="2364126"/>
    <lineage>
        <taxon>Eukaryota</taxon>
        <taxon>Sar</taxon>
        <taxon>Alveolata</taxon>
        <taxon>Dinophyceae</taxon>
        <taxon>Prorocentrales</taxon>
        <taxon>Prorocentraceae</taxon>
        <taxon>Prorocentrum</taxon>
    </lineage>
</organism>
<proteinExistence type="predicted"/>
<dbReference type="Proteomes" id="UP001189429">
    <property type="component" value="Unassembled WGS sequence"/>
</dbReference>
<dbReference type="EMBL" id="CAUYUJ010008347">
    <property type="protein sequence ID" value="CAK0823665.1"/>
    <property type="molecule type" value="Genomic_DNA"/>
</dbReference>
<feature type="region of interest" description="Disordered" evidence="1">
    <location>
        <begin position="88"/>
        <end position="133"/>
    </location>
</feature>
<comment type="caution">
    <text evidence="2">The sequence shown here is derived from an EMBL/GenBank/DDBJ whole genome shotgun (WGS) entry which is preliminary data.</text>
</comment>
<feature type="compositionally biased region" description="Low complexity" evidence="1">
    <location>
        <begin position="254"/>
        <end position="264"/>
    </location>
</feature>
<feature type="compositionally biased region" description="Low complexity" evidence="1">
    <location>
        <begin position="102"/>
        <end position="127"/>
    </location>
</feature>
<accession>A0ABN9RYK0</accession>
<name>A0ABN9RYK0_9DINO</name>
<sequence length="648" mass="66026">PLPVCLELGWGGCDGRAHGLGAMAAAGAPCRGIAELRANGAGSLEAHEDPGGTEWADSAEIRLFLKEGYQSAEQPPCGWGAEQLVDEGQRPADQRPCHDVRGGASTSAGAFGSAARSSRAAGGATPALPLPAPAAGRDGVMLAADEAMEEAAGVRSRTPTRASSPTRARELDTDLARPQNRSAREIAQLRQARLCAGPVTRAVQKQTQAQLVPALPAPGPAETGAPLPDPLRSRPLTRAFAKRAQLGHPEAEAPPKAAPRSGAPARREAPEAALPAPPRSDPVERPSRLQMTRGQASGVALPQSRSTARGGRRVSLAAAAGARAVQATAVEAAARLAGGHAPQADSGADSGRPPRPVRASRADSRADNGRFPAPLAAASRGAAPARTRSSGPVRRPAGAAAVGPRLRSAGLSARSASPSACPASTSRAGSAGSGAAPRARRERQEPQGRPASRRACPASSGARPATSARVAEPTREASRGLRSRSPGRASGASRAWAGPGCPAPAGVHRRLRFKSPDPQGWRPNSGASRASVDPACPALEGMHRRLRSKSPDPCGQFPSSGAHCALAAPGSVGVRRRLRCKSPDPCAWRPERRLRSKSPGPRAPPTRLCPARSRSPGPRGGGLGDPTARATAALLLARLARAGAGAGS</sequence>
<keyword evidence="3" id="KW-1185">Reference proteome</keyword>
<feature type="non-terminal residue" evidence="2">
    <location>
        <position position="1"/>
    </location>
</feature>
<feature type="compositionally biased region" description="Low complexity" evidence="1">
    <location>
        <begin position="483"/>
        <end position="506"/>
    </location>
</feature>
<feature type="compositionally biased region" description="Low complexity" evidence="1">
    <location>
        <begin position="372"/>
        <end position="437"/>
    </location>
</feature>
<reference evidence="2" key="1">
    <citation type="submission" date="2023-10" db="EMBL/GenBank/DDBJ databases">
        <authorList>
            <person name="Chen Y."/>
            <person name="Shah S."/>
            <person name="Dougan E. K."/>
            <person name="Thang M."/>
            <person name="Chan C."/>
        </authorList>
    </citation>
    <scope>NUCLEOTIDE SEQUENCE [LARGE SCALE GENOMIC DNA]</scope>
</reference>
<feature type="region of interest" description="Disordered" evidence="1">
    <location>
        <begin position="150"/>
        <end position="181"/>
    </location>
</feature>
<feature type="compositionally biased region" description="Low complexity" evidence="1">
    <location>
        <begin position="313"/>
        <end position="344"/>
    </location>
</feature>
<protein>
    <submittedName>
        <fullName evidence="2">Uncharacterized protein</fullName>
    </submittedName>
</protein>
<evidence type="ECO:0000256" key="1">
    <source>
        <dbReference type="SAM" id="MobiDB-lite"/>
    </source>
</evidence>
<evidence type="ECO:0000313" key="3">
    <source>
        <dbReference type="Proteomes" id="UP001189429"/>
    </source>
</evidence>
<feature type="region of interest" description="Disordered" evidence="1">
    <location>
        <begin position="581"/>
        <end position="627"/>
    </location>
</feature>
<feature type="compositionally biased region" description="Basic and acidic residues" evidence="1">
    <location>
        <begin position="88"/>
        <end position="101"/>
    </location>
</feature>
<feature type="region of interest" description="Disordered" evidence="1">
    <location>
        <begin position="245"/>
        <end position="562"/>
    </location>
</feature>
<feature type="compositionally biased region" description="Polar residues" evidence="1">
    <location>
        <begin position="157"/>
        <end position="166"/>
    </location>
</feature>
<gene>
    <name evidence="2" type="ORF">PCOR1329_LOCUS24306</name>
</gene>